<evidence type="ECO:0000313" key="13">
    <source>
        <dbReference type="Proteomes" id="UP001183629"/>
    </source>
</evidence>
<evidence type="ECO:0000256" key="1">
    <source>
        <dbReference type="ARBA" id="ARBA00004162"/>
    </source>
</evidence>
<keyword evidence="7 11" id="KW-1133">Transmembrane helix</keyword>
<evidence type="ECO:0000313" key="12">
    <source>
        <dbReference type="EMBL" id="MDR7325759.1"/>
    </source>
</evidence>
<keyword evidence="5 11" id="KW-0812">Transmembrane</keyword>
<evidence type="ECO:0000256" key="4">
    <source>
        <dbReference type="ARBA" id="ARBA00022475"/>
    </source>
</evidence>
<keyword evidence="13" id="KW-1185">Reference proteome</keyword>
<dbReference type="GO" id="GO:0005886">
    <property type="term" value="C:plasma membrane"/>
    <property type="evidence" value="ECO:0007669"/>
    <property type="project" value="UniProtKB-SubCell"/>
</dbReference>
<comment type="caution">
    <text evidence="12">The sequence shown here is derived from an EMBL/GenBank/DDBJ whole genome shotgun (WGS) entry which is preliminary data.</text>
</comment>
<dbReference type="PANTHER" id="PTHR33909">
    <property type="entry name" value="SEC TRANSLOCON ACCESSORY COMPLEX SUBUNIT YAJC"/>
    <property type="match status" value="1"/>
</dbReference>
<dbReference type="Proteomes" id="UP001183629">
    <property type="component" value="Unassembled WGS sequence"/>
</dbReference>
<dbReference type="PRINTS" id="PR01853">
    <property type="entry name" value="YAJCTRNLCASE"/>
</dbReference>
<protein>
    <submittedName>
        <fullName evidence="12">Preprotein translocase subunit YajC</fullName>
    </submittedName>
</protein>
<evidence type="ECO:0000256" key="6">
    <source>
        <dbReference type="ARBA" id="ARBA00022927"/>
    </source>
</evidence>
<dbReference type="SMART" id="SM01323">
    <property type="entry name" value="YajC"/>
    <property type="match status" value="1"/>
</dbReference>
<organism evidence="12 13">
    <name type="scientific">Catenuloplanes niger</name>
    <dbReference type="NCBI Taxonomy" id="587534"/>
    <lineage>
        <taxon>Bacteria</taxon>
        <taxon>Bacillati</taxon>
        <taxon>Actinomycetota</taxon>
        <taxon>Actinomycetes</taxon>
        <taxon>Micromonosporales</taxon>
        <taxon>Micromonosporaceae</taxon>
        <taxon>Catenuloplanes</taxon>
    </lineage>
</organism>
<evidence type="ECO:0000256" key="5">
    <source>
        <dbReference type="ARBA" id="ARBA00022692"/>
    </source>
</evidence>
<proteinExistence type="inferred from homology"/>
<comment type="subcellular location">
    <subcellularLocation>
        <location evidence="1">Cell membrane</location>
        <topology evidence="1">Single-pass membrane protein</topology>
    </subcellularLocation>
</comment>
<evidence type="ECO:0000256" key="10">
    <source>
        <dbReference type="SAM" id="MobiDB-lite"/>
    </source>
</evidence>
<keyword evidence="8" id="KW-0811">Translocation</keyword>
<dbReference type="EMBL" id="JAVDYC010000001">
    <property type="protein sequence ID" value="MDR7325759.1"/>
    <property type="molecule type" value="Genomic_DNA"/>
</dbReference>
<evidence type="ECO:0000256" key="2">
    <source>
        <dbReference type="ARBA" id="ARBA00006742"/>
    </source>
</evidence>
<dbReference type="AlphaFoldDB" id="A0AAE3ZTE7"/>
<feature type="region of interest" description="Disordered" evidence="10">
    <location>
        <begin position="107"/>
        <end position="139"/>
    </location>
</feature>
<keyword evidence="9 11" id="KW-0472">Membrane</keyword>
<dbReference type="Pfam" id="PF02699">
    <property type="entry name" value="YajC"/>
    <property type="match status" value="1"/>
</dbReference>
<evidence type="ECO:0000256" key="11">
    <source>
        <dbReference type="SAM" id="Phobius"/>
    </source>
</evidence>
<accession>A0AAE3ZTE7</accession>
<feature type="transmembrane region" description="Helical" evidence="11">
    <location>
        <begin position="15"/>
        <end position="34"/>
    </location>
</feature>
<gene>
    <name evidence="12" type="ORF">J2S44_006009</name>
</gene>
<sequence>MHTHNFAQQATGGSGGGFTMILMMVGLMAVMYFMMIRPQQKRRREAERMQSELGIGDEVVTIGGLHGVVAGYDDDTVTIEAYDDVLLRFARPAIARVVTKADAPVTDEAVPAGEPVDAVVETPAETKRASMDSKDVVKE</sequence>
<dbReference type="PANTHER" id="PTHR33909:SF1">
    <property type="entry name" value="SEC TRANSLOCON ACCESSORY COMPLEX SUBUNIT YAJC"/>
    <property type="match status" value="1"/>
</dbReference>
<name>A0AAE3ZTE7_9ACTN</name>
<dbReference type="GO" id="GO:0015031">
    <property type="term" value="P:protein transport"/>
    <property type="evidence" value="ECO:0007669"/>
    <property type="project" value="UniProtKB-KW"/>
</dbReference>
<evidence type="ECO:0000256" key="9">
    <source>
        <dbReference type="ARBA" id="ARBA00023136"/>
    </source>
</evidence>
<evidence type="ECO:0000256" key="3">
    <source>
        <dbReference type="ARBA" id="ARBA00022448"/>
    </source>
</evidence>
<dbReference type="InterPro" id="IPR003849">
    <property type="entry name" value="Preprotein_translocase_YajC"/>
</dbReference>
<feature type="compositionally biased region" description="Basic and acidic residues" evidence="10">
    <location>
        <begin position="124"/>
        <end position="139"/>
    </location>
</feature>
<keyword evidence="4" id="KW-1003">Cell membrane</keyword>
<dbReference type="NCBIfam" id="TIGR00739">
    <property type="entry name" value="yajC"/>
    <property type="match status" value="1"/>
</dbReference>
<keyword evidence="6" id="KW-0653">Protein transport</keyword>
<evidence type="ECO:0000256" key="8">
    <source>
        <dbReference type="ARBA" id="ARBA00023010"/>
    </source>
</evidence>
<comment type="similarity">
    <text evidence="2">Belongs to the YajC family.</text>
</comment>
<keyword evidence="3" id="KW-0813">Transport</keyword>
<evidence type="ECO:0000256" key="7">
    <source>
        <dbReference type="ARBA" id="ARBA00022989"/>
    </source>
</evidence>
<reference evidence="12 13" key="1">
    <citation type="submission" date="2023-07" db="EMBL/GenBank/DDBJ databases">
        <title>Sequencing the genomes of 1000 actinobacteria strains.</title>
        <authorList>
            <person name="Klenk H.-P."/>
        </authorList>
    </citation>
    <scope>NUCLEOTIDE SEQUENCE [LARGE SCALE GENOMIC DNA]</scope>
    <source>
        <strain evidence="12 13">DSM 44711</strain>
    </source>
</reference>